<name>A0A6J6CDH8_9ZZZZ</name>
<protein>
    <recommendedName>
        <fullName evidence="3">tryptophan synthase</fullName>
        <ecNumber evidence="3">4.2.1.20</ecNumber>
    </recommendedName>
</protein>
<evidence type="ECO:0000256" key="8">
    <source>
        <dbReference type="ARBA" id="ARBA00023239"/>
    </source>
</evidence>
<evidence type="ECO:0000256" key="2">
    <source>
        <dbReference type="ARBA" id="ARBA00004733"/>
    </source>
</evidence>
<dbReference type="FunFam" id="3.40.50.1100:FF:000001">
    <property type="entry name" value="Tryptophan synthase beta chain"/>
    <property type="match status" value="1"/>
</dbReference>
<dbReference type="InterPro" id="IPR023026">
    <property type="entry name" value="Trp_synth_beta/beta-like"/>
</dbReference>
<dbReference type="AlphaFoldDB" id="A0A6J6CDH8"/>
<dbReference type="PIRSF" id="PIRSF001413">
    <property type="entry name" value="Trp_syn_beta"/>
    <property type="match status" value="1"/>
</dbReference>
<dbReference type="InterPro" id="IPR001926">
    <property type="entry name" value="TrpB-like_PALP"/>
</dbReference>
<keyword evidence="6" id="KW-0663">Pyridoxal phosphate</keyword>
<organism evidence="11">
    <name type="scientific">freshwater metagenome</name>
    <dbReference type="NCBI Taxonomy" id="449393"/>
    <lineage>
        <taxon>unclassified sequences</taxon>
        <taxon>metagenomes</taxon>
        <taxon>ecological metagenomes</taxon>
    </lineage>
</organism>
<gene>
    <name evidence="11" type="ORF">UFOPK1537_00120</name>
</gene>
<proteinExistence type="inferred from homology"/>
<evidence type="ECO:0000313" key="11">
    <source>
        <dbReference type="EMBL" id="CAB4548088.1"/>
    </source>
</evidence>
<sequence>MTGKLADQVGPYFGQFGGRFVPESLIAALDELDRTYQVARKDPIFLEELANLHKTYTGRPSIITEAPKFAATIGDIRVFLKREDLNHTGSHKINNVLGQALLAKRMGKKRIIAETGAGQHGVASATAAALLGLDCVVYMGEVDTVRQSLNVARMRLLGAEVVPVITGSRTLKDAINEALRDWVANVEGTHYLLGTVAGPHPFPTMVRDFHSVIGIEAKQQMLDQFGSLPDAVVACVGGGSNAIGIFHAFLDDEVRLVGMEAAGDGVPTGRHAATLSAGRPGVLHGAMSYLLQDPDGQTLESHSISAGLDYPGVGPEHSWLKDIGRAEYVPVTDSEAMDALRTLSRTEGIIPAIETAHALAGIVQLMPTLKPGSKVLVNLSGRGDKDMETAAKYFRLV</sequence>
<evidence type="ECO:0000256" key="7">
    <source>
        <dbReference type="ARBA" id="ARBA00023141"/>
    </source>
</evidence>
<dbReference type="InterPro" id="IPR036052">
    <property type="entry name" value="TrpB-like_PALP_sf"/>
</dbReference>
<comment type="pathway">
    <text evidence="2">Amino-acid biosynthesis; L-tryptophan biosynthesis; L-tryptophan from chorismate: step 5/5.</text>
</comment>
<accession>A0A6J6CDH8</accession>
<keyword evidence="8" id="KW-0456">Lyase</keyword>
<dbReference type="Pfam" id="PF00291">
    <property type="entry name" value="PALP"/>
    <property type="match status" value="1"/>
</dbReference>
<comment type="catalytic activity">
    <reaction evidence="9">
        <text>(1S,2R)-1-C-(indol-3-yl)glycerol 3-phosphate + L-serine = D-glyceraldehyde 3-phosphate + L-tryptophan + H2O</text>
        <dbReference type="Rhea" id="RHEA:10532"/>
        <dbReference type="ChEBI" id="CHEBI:15377"/>
        <dbReference type="ChEBI" id="CHEBI:33384"/>
        <dbReference type="ChEBI" id="CHEBI:57912"/>
        <dbReference type="ChEBI" id="CHEBI:58866"/>
        <dbReference type="ChEBI" id="CHEBI:59776"/>
        <dbReference type="EC" id="4.2.1.20"/>
    </reaction>
</comment>
<dbReference type="InterPro" id="IPR006653">
    <property type="entry name" value="Trp_synth_b_CS"/>
</dbReference>
<evidence type="ECO:0000256" key="1">
    <source>
        <dbReference type="ARBA" id="ARBA00001933"/>
    </source>
</evidence>
<dbReference type="GO" id="GO:0004834">
    <property type="term" value="F:tryptophan synthase activity"/>
    <property type="evidence" value="ECO:0007669"/>
    <property type="project" value="UniProtKB-EC"/>
</dbReference>
<evidence type="ECO:0000256" key="9">
    <source>
        <dbReference type="ARBA" id="ARBA00049047"/>
    </source>
</evidence>
<keyword evidence="4" id="KW-0028">Amino-acid biosynthesis</keyword>
<dbReference type="EC" id="4.2.1.20" evidence="3"/>
<keyword evidence="5" id="KW-0822">Tryptophan biosynthesis</keyword>
<dbReference type="HAMAP" id="MF_00133">
    <property type="entry name" value="Trp_synth_beta"/>
    <property type="match status" value="1"/>
</dbReference>
<evidence type="ECO:0000256" key="5">
    <source>
        <dbReference type="ARBA" id="ARBA00022822"/>
    </source>
</evidence>
<evidence type="ECO:0000256" key="4">
    <source>
        <dbReference type="ARBA" id="ARBA00022605"/>
    </source>
</evidence>
<dbReference type="EMBL" id="CAEZSX010000008">
    <property type="protein sequence ID" value="CAB4548088.1"/>
    <property type="molecule type" value="Genomic_DNA"/>
</dbReference>
<dbReference type="Gene3D" id="3.40.50.1100">
    <property type="match status" value="2"/>
</dbReference>
<evidence type="ECO:0000256" key="3">
    <source>
        <dbReference type="ARBA" id="ARBA00012043"/>
    </source>
</evidence>
<dbReference type="PANTHER" id="PTHR48077">
    <property type="entry name" value="TRYPTOPHAN SYNTHASE-RELATED"/>
    <property type="match status" value="1"/>
</dbReference>
<dbReference type="UniPathway" id="UPA00035">
    <property type="reaction ID" value="UER00044"/>
</dbReference>
<dbReference type="NCBIfam" id="TIGR00263">
    <property type="entry name" value="trpB"/>
    <property type="match status" value="1"/>
</dbReference>
<dbReference type="GO" id="GO:0005737">
    <property type="term" value="C:cytoplasm"/>
    <property type="evidence" value="ECO:0007669"/>
    <property type="project" value="TreeGrafter"/>
</dbReference>
<evidence type="ECO:0000256" key="6">
    <source>
        <dbReference type="ARBA" id="ARBA00022898"/>
    </source>
</evidence>
<dbReference type="FunFam" id="3.40.50.1100:FF:000004">
    <property type="entry name" value="Tryptophan synthase beta chain"/>
    <property type="match status" value="1"/>
</dbReference>
<reference evidence="11" key="1">
    <citation type="submission" date="2020-05" db="EMBL/GenBank/DDBJ databases">
        <authorList>
            <person name="Chiriac C."/>
            <person name="Salcher M."/>
            <person name="Ghai R."/>
            <person name="Kavagutti S V."/>
        </authorList>
    </citation>
    <scope>NUCLEOTIDE SEQUENCE</scope>
</reference>
<comment type="cofactor">
    <cofactor evidence="1">
        <name>pyridoxal 5'-phosphate</name>
        <dbReference type="ChEBI" id="CHEBI:597326"/>
    </cofactor>
</comment>
<dbReference type="SUPFAM" id="SSF53686">
    <property type="entry name" value="Tryptophan synthase beta subunit-like PLP-dependent enzymes"/>
    <property type="match status" value="1"/>
</dbReference>
<dbReference type="PROSITE" id="PS00168">
    <property type="entry name" value="TRP_SYNTHASE_BETA"/>
    <property type="match status" value="1"/>
</dbReference>
<keyword evidence="7" id="KW-0057">Aromatic amino acid biosynthesis</keyword>
<dbReference type="CDD" id="cd06446">
    <property type="entry name" value="Trp-synth_B"/>
    <property type="match status" value="1"/>
</dbReference>
<feature type="domain" description="Tryptophan synthase beta chain-like PALP" evidence="10">
    <location>
        <begin position="59"/>
        <end position="381"/>
    </location>
</feature>
<evidence type="ECO:0000259" key="10">
    <source>
        <dbReference type="Pfam" id="PF00291"/>
    </source>
</evidence>
<dbReference type="InterPro" id="IPR006654">
    <property type="entry name" value="Trp_synth_beta"/>
</dbReference>
<dbReference type="PANTHER" id="PTHR48077:SF3">
    <property type="entry name" value="TRYPTOPHAN SYNTHASE"/>
    <property type="match status" value="1"/>
</dbReference>